<dbReference type="PANTHER" id="PTHR23523:SF2">
    <property type="entry name" value="2-NITROIMIDAZOLE TRANSPORTER"/>
    <property type="match status" value="1"/>
</dbReference>
<keyword evidence="1 4" id="KW-0812">Transmembrane</keyword>
<organism evidence="6 7">
    <name type="scientific">Lysobacter arenosi</name>
    <dbReference type="NCBI Taxonomy" id="2795387"/>
    <lineage>
        <taxon>Bacteria</taxon>
        <taxon>Pseudomonadati</taxon>
        <taxon>Pseudomonadota</taxon>
        <taxon>Gammaproteobacteria</taxon>
        <taxon>Lysobacterales</taxon>
        <taxon>Lysobacteraceae</taxon>
        <taxon>Lysobacter</taxon>
    </lineage>
</organism>
<dbReference type="Pfam" id="PF07690">
    <property type="entry name" value="MFS_1"/>
    <property type="match status" value="1"/>
</dbReference>
<feature type="transmembrane region" description="Helical" evidence="4">
    <location>
        <begin position="424"/>
        <end position="446"/>
    </location>
</feature>
<keyword evidence="7" id="KW-1185">Reference proteome</keyword>
<evidence type="ECO:0000259" key="5">
    <source>
        <dbReference type="PROSITE" id="PS50850"/>
    </source>
</evidence>
<feature type="transmembrane region" description="Helical" evidence="4">
    <location>
        <begin position="333"/>
        <end position="357"/>
    </location>
</feature>
<dbReference type="EMBL" id="CP071517">
    <property type="protein sequence ID" value="QSX74641.1"/>
    <property type="molecule type" value="Genomic_DNA"/>
</dbReference>
<feature type="transmembrane region" description="Helical" evidence="4">
    <location>
        <begin position="299"/>
        <end position="321"/>
    </location>
</feature>
<dbReference type="Proteomes" id="UP000663400">
    <property type="component" value="Chromosome"/>
</dbReference>
<dbReference type="CDD" id="cd17339">
    <property type="entry name" value="MFS_NIMT_CynX_like"/>
    <property type="match status" value="1"/>
</dbReference>
<evidence type="ECO:0000256" key="1">
    <source>
        <dbReference type="ARBA" id="ARBA00022692"/>
    </source>
</evidence>
<evidence type="ECO:0000313" key="6">
    <source>
        <dbReference type="EMBL" id="QSX74641.1"/>
    </source>
</evidence>
<gene>
    <name evidence="6" type="ORF">HIV01_015915</name>
</gene>
<dbReference type="InterPro" id="IPR020846">
    <property type="entry name" value="MFS_dom"/>
</dbReference>
<keyword evidence="2 4" id="KW-1133">Transmembrane helix</keyword>
<evidence type="ECO:0000256" key="3">
    <source>
        <dbReference type="ARBA" id="ARBA00023136"/>
    </source>
</evidence>
<accession>A0ABX7RB67</accession>
<feature type="transmembrane region" description="Helical" evidence="4">
    <location>
        <begin position="201"/>
        <end position="224"/>
    </location>
</feature>
<evidence type="ECO:0000313" key="7">
    <source>
        <dbReference type="Proteomes" id="UP000663400"/>
    </source>
</evidence>
<keyword evidence="3 4" id="KW-0472">Membrane</keyword>
<dbReference type="InterPro" id="IPR052524">
    <property type="entry name" value="MFS_Cyanate_Porter"/>
</dbReference>
<dbReference type="PANTHER" id="PTHR23523">
    <property type="match status" value="1"/>
</dbReference>
<feature type="transmembrane region" description="Helical" evidence="4">
    <location>
        <begin position="452"/>
        <end position="474"/>
    </location>
</feature>
<feature type="transmembrane region" description="Helical" evidence="4">
    <location>
        <begin position="390"/>
        <end position="412"/>
    </location>
</feature>
<feature type="transmembrane region" description="Helical" evidence="4">
    <location>
        <begin position="171"/>
        <end position="189"/>
    </location>
</feature>
<dbReference type="InterPro" id="IPR036259">
    <property type="entry name" value="MFS_trans_sf"/>
</dbReference>
<dbReference type="PROSITE" id="PS50850">
    <property type="entry name" value="MFS"/>
    <property type="match status" value="1"/>
</dbReference>
<evidence type="ECO:0000256" key="4">
    <source>
        <dbReference type="SAM" id="Phobius"/>
    </source>
</evidence>
<feature type="transmembrane region" description="Helical" evidence="4">
    <location>
        <begin position="364"/>
        <end position="384"/>
    </location>
</feature>
<reference evidence="6 7" key="1">
    <citation type="submission" date="2021-02" db="EMBL/GenBank/DDBJ databases">
        <title>Lysobacter arenosi sp. nov., isolated from soil of gangwondo yeongwol, south Korea.</title>
        <authorList>
            <person name="Kim K.R."/>
            <person name="Kim K.H."/>
            <person name="Jeon C.O."/>
        </authorList>
    </citation>
    <scope>NUCLEOTIDE SEQUENCE [LARGE SCALE GENOMIC DNA]</scope>
    <source>
        <strain evidence="6 7">R7</strain>
    </source>
</reference>
<name>A0ABX7RB67_9GAMM</name>
<proteinExistence type="predicted"/>
<dbReference type="InterPro" id="IPR011701">
    <property type="entry name" value="MFS"/>
</dbReference>
<dbReference type="Gene3D" id="1.20.1250.20">
    <property type="entry name" value="MFS general substrate transporter like domains"/>
    <property type="match status" value="1"/>
</dbReference>
<protein>
    <submittedName>
        <fullName evidence="6">MFS transporter</fullName>
    </submittedName>
</protein>
<sequence length="483" mass="51201">MHARIPARSTSRLPWNPAFPDRGWFCPQAARTLSLPRLSFRLRTSHSSPACRRRHEQVLPVTASSAVLPIARPLWRDRTLVLAGIVLSAFNLRTAVTSLTPLLDSLGQTLGFGSTMTGVLGMVPTAAFAVFGVATPGIAHRLGLERTALLAMVLATVGLFARAFVGDTWMLLLTSAVALSGMGMGNVVLPPLVKRYFADRVGTVSTFYITVLQLGTILPALLAVPLAQSVGWRASLGGWSLVAAAAALPWIAVLWMERFGHSRQAQALAHAHDCAVKVGDEAPELAEPACPGRVSRSPVAWGLALMFGMTSLITYSMFTWLPKLLVEAGGSPALGGSMVALFSTLGLISALVLPAVAVRVSNPYPIVIACAVAYVAAFAGLLLAPMAAPLLWVALLGLGPSTFPLSLTLINLRTRSQVGSAKLSGFMQGVGYSLSCLGPLLFGLLHEATHGWAWPFAFLLVCLAVLLIGGWLACQPRMLEDTW</sequence>
<feature type="transmembrane region" description="Helical" evidence="4">
    <location>
        <begin position="236"/>
        <end position="256"/>
    </location>
</feature>
<feature type="transmembrane region" description="Helical" evidence="4">
    <location>
        <begin position="115"/>
        <end position="135"/>
    </location>
</feature>
<feature type="transmembrane region" description="Helical" evidence="4">
    <location>
        <begin position="147"/>
        <end position="165"/>
    </location>
</feature>
<evidence type="ECO:0000256" key="2">
    <source>
        <dbReference type="ARBA" id="ARBA00022989"/>
    </source>
</evidence>
<feature type="domain" description="Major facilitator superfamily (MFS) profile" evidence="5">
    <location>
        <begin position="77"/>
        <end position="478"/>
    </location>
</feature>
<dbReference type="SUPFAM" id="SSF103473">
    <property type="entry name" value="MFS general substrate transporter"/>
    <property type="match status" value="1"/>
</dbReference>
<feature type="transmembrane region" description="Helical" evidence="4">
    <location>
        <begin position="80"/>
        <end position="103"/>
    </location>
</feature>